<proteinExistence type="predicted"/>
<evidence type="ECO:0000313" key="2">
    <source>
        <dbReference type="Proteomes" id="UP000751224"/>
    </source>
</evidence>
<dbReference type="RefSeq" id="WP_303886790.1">
    <property type="nucleotide sequence ID" value="NZ_JAGZCC010000023.1"/>
</dbReference>
<sequence>MQDRQVKTFEYEKVTVRLHYGNLPTKKDLEEACINFFKKIQEQEQKEKIKSEKD</sequence>
<dbReference type="EMBL" id="JAGZCC010000023">
    <property type="protein sequence ID" value="MBS5588203.1"/>
    <property type="molecule type" value="Genomic_DNA"/>
</dbReference>
<evidence type="ECO:0000313" key="1">
    <source>
        <dbReference type="EMBL" id="MBS5588203.1"/>
    </source>
</evidence>
<reference evidence="1" key="1">
    <citation type="submission" date="2021-02" db="EMBL/GenBank/DDBJ databases">
        <title>Infant gut strain persistence is associated with maternal origin, phylogeny, and functional potential including surface adhesion and iron acquisition.</title>
        <authorList>
            <person name="Lou Y.C."/>
        </authorList>
    </citation>
    <scope>NUCLEOTIDE SEQUENCE</scope>
    <source>
        <strain evidence="1">L3_108_000G1_dasL3_108_000G1_metabat.metabat.11</strain>
    </source>
</reference>
<name>A0A943I362_9FIRM</name>
<comment type="caution">
    <text evidence="1">The sequence shown here is derived from an EMBL/GenBank/DDBJ whole genome shotgun (WGS) entry which is preliminary data.</text>
</comment>
<protein>
    <submittedName>
        <fullName evidence="1">Uncharacterized protein</fullName>
    </submittedName>
</protein>
<dbReference type="AlphaFoldDB" id="A0A943I362"/>
<gene>
    <name evidence="1" type="ORF">KHX14_05215</name>
</gene>
<dbReference type="Proteomes" id="UP000751224">
    <property type="component" value="Unassembled WGS sequence"/>
</dbReference>
<accession>A0A943I362</accession>
<organism evidence="1 2">
    <name type="scientific">Thomasclavelia spiroformis</name>
    <dbReference type="NCBI Taxonomy" id="29348"/>
    <lineage>
        <taxon>Bacteria</taxon>
        <taxon>Bacillati</taxon>
        <taxon>Bacillota</taxon>
        <taxon>Erysipelotrichia</taxon>
        <taxon>Erysipelotrichales</taxon>
        <taxon>Coprobacillaceae</taxon>
        <taxon>Thomasclavelia</taxon>
    </lineage>
</organism>